<dbReference type="AlphaFoldDB" id="A0AAD8A8J7"/>
<feature type="non-terminal residue" evidence="1">
    <location>
        <position position="106"/>
    </location>
</feature>
<protein>
    <submittedName>
        <fullName evidence="1">Uncharacterized protein</fullName>
    </submittedName>
</protein>
<reference evidence="1" key="2">
    <citation type="submission" date="2023-05" db="EMBL/GenBank/DDBJ databases">
        <authorList>
            <person name="Fouks B."/>
        </authorList>
    </citation>
    <scope>NUCLEOTIDE SEQUENCE</scope>
    <source>
        <strain evidence="1">Stay&amp;Tobe</strain>
        <tissue evidence="1">Testes</tissue>
    </source>
</reference>
<evidence type="ECO:0000313" key="1">
    <source>
        <dbReference type="EMBL" id="KAJ9594046.1"/>
    </source>
</evidence>
<dbReference type="Proteomes" id="UP001233999">
    <property type="component" value="Unassembled WGS sequence"/>
</dbReference>
<proteinExistence type="predicted"/>
<keyword evidence="2" id="KW-1185">Reference proteome</keyword>
<sequence length="106" mass="12122">VLKCAALYCTVYGTNVYCGRLIQVNNGKKNANILEMFAHSCILLYSHSCKHPVFILCCCLNRCIRKSRHYERTGRIQYTVSKVCVLLKPLFLPEVTFSITKDIVCK</sequence>
<dbReference type="EMBL" id="JASPKZ010003077">
    <property type="protein sequence ID" value="KAJ9594046.1"/>
    <property type="molecule type" value="Genomic_DNA"/>
</dbReference>
<reference evidence="1" key="1">
    <citation type="journal article" date="2023" name="IScience">
        <title>Live-bearing cockroach genome reveals convergent evolutionary mechanisms linked to viviparity in insects and beyond.</title>
        <authorList>
            <person name="Fouks B."/>
            <person name="Harrison M.C."/>
            <person name="Mikhailova A.A."/>
            <person name="Marchal E."/>
            <person name="English S."/>
            <person name="Carruthers M."/>
            <person name="Jennings E.C."/>
            <person name="Chiamaka E.L."/>
            <person name="Frigard R.A."/>
            <person name="Pippel M."/>
            <person name="Attardo G.M."/>
            <person name="Benoit J.B."/>
            <person name="Bornberg-Bauer E."/>
            <person name="Tobe S.S."/>
        </authorList>
    </citation>
    <scope>NUCLEOTIDE SEQUENCE</scope>
    <source>
        <strain evidence="1">Stay&amp;Tobe</strain>
    </source>
</reference>
<gene>
    <name evidence="1" type="ORF">L9F63_014523</name>
</gene>
<evidence type="ECO:0000313" key="2">
    <source>
        <dbReference type="Proteomes" id="UP001233999"/>
    </source>
</evidence>
<comment type="caution">
    <text evidence="1">The sequence shown here is derived from an EMBL/GenBank/DDBJ whole genome shotgun (WGS) entry which is preliminary data.</text>
</comment>
<feature type="non-terminal residue" evidence="1">
    <location>
        <position position="1"/>
    </location>
</feature>
<name>A0AAD8A8J7_DIPPU</name>
<organism evidence="1 2">
    <name type="scientific">Diploptera punctata</name>
    <name type="common">Pacific beetle cockroach</name>
    <dbReference type="NCBI Taxonomy" id="6984"/>
    <lineage>
        <taxon>Eukaryota</taxon>
        <taxon>Metazoa</taxon>
        <taxon>Ecdysozoa</taxon>
        <taxon>Arthropoda</taxon>
        <taxon>Hexapoda</taxon>
        <taxon>Insecta</taxon>
        <taxon>Pterygota</taxon>
        <taxon>Neoptera</taxon>
        <taxon>Polyneoptera</taxon>
        <taxon>Dictyoptera</taxon>
        <taxon>Blattodea</taxon>
        <taxon>Blaberoidea</taxon>
        <taxon>Blaberidae</taxon>
        <taxon>Diplopterinae</taxon>
        <taxon>Diploptera</taxon>
    </lineage>
</organism>
<accession>A0AAD8A8J7</accession>